<evidence type="ECO:0000313" key="2">
    <source>
        <dbReference type="EMBL" id="GAI33752.1"/>
    </source>
</evidence>
<feature type="compositionally biased region" description="Basic and acidic residues" evidence="1">
    <location>
        <begin position="1"/>
        <end position="11"/>
    </location>
</feature>
<protein>
    <recommendedName>
        <fullName evidence="3">Transposase zinc-binding domain-containing protein</fullName>
    </recommendedName>
</protein>
<organism evidence="2">
    <name type="scientific">marine sediment metagenome</name>
    <dbReference type="NCBI Taxonomy" id="412755"/>
    <lineage>
        <taxon>unclassified sequences</taxon>
        <taxon>metagenomes</taxon>
        <taxon>ecological metagenomes</taxon>
    </lineage>
</organism>
<comment type="caution">
    <text evidence="2">The sequence shown here is derived from an EMBL/GenBank/DDBJ whole genome shotgun (WGS) entry which is preliminary data.</text>
</comment>
<name>X1MQ13_9ZZZZ</name>
<evidence type="ECO:0008006" key="3">
    <source>
        <dbReference type="Google" id="ProtNLM"/>
    </source>
</evidence>
<feature type="region of interest" description="Disordered" evidence="1">
    <location>
        <begin position="1"/>
        <end position="22"/>
    </location>
</feature>
<sequence length="180" mass="20640">MSNYTHTEKKSRGSQILDSRSVVVETPQRDTQGNLVTSFFLDGSPKVARGEKKVSSFEENEKDFSQKRTALLDKQKQLRIFKEKAHLKRLSLVSVFEQRGYFRQSDLLNECQTRMIYYECVGCSSVGWSKNHCGMRVCPECAGRMKVKLLAKYEKGISRLSDLYKSQLKLVTLTLKNVPS</sequence>
<dbReference type="AlphaFoldDB" id="X1MQ13"/>
<proteinExistence type="predicted"/>
<gene>
    <name evidence="2" type="ORF">S06H3_51065</name>
</gene>
<reference evidence="2" key="1">
    <citation type="journal article" date="2014" name="Front. Microbiol.">
        <title>High frequency of phylogenetically diverse reductive dehalogenase-homologous genes in deep subseafloor sedimentary metagenomes.</title>
        <authorList>
            <person name="Kawai M."/>
            <person name="Futagami T."/>
            <person name="Toyoda A."/>
            <person name="Takaki Y."/>
            <person name="Nishi S."/>
            <person name="Hori S."/>
            <person name="Arai W."/>
            <person name="Tsubouchi T."/>
            <person name="Morono Y."/>
            <person name="Uchiyama I."/>
            <person name="Ito T."/>
            <person name="Fujiyama A."/>
            <person name="Inagaki F."/>
            <person name="Takami H."/>
        </authorList>
    </citation>
    <scope>NUCLEOTIDE SEQUENCE</scope>
    <source>
        <strain evidence="2">Expedition CK06-06</strain>
    </source>
</reference>
<accession>X1MQ13</accession>
<evidence type="ECO:0000256" key="1">
    <source>
        <dbReference type="SAM" id="MobiDB-lite"/>
    </source>
</evidence>
<feature type="non-terminal residue" evidence="2">
    <location>
        <position position="180"/>
    </location>
</feature>
<dbReference type="EMBL" id="BARV01032381">
    <property type="protein sequence ID" value="GAI33752.1"/>
    <property type="molecule type" value="Genomic_DNA"/>
</dbReference>